<dbReference type="AlphaFoldDB" id="A0A1G9XUU4"/>
<name>A0A1G9XUU4_9EURY</name>
<dbReference type="Gene3D" id="3.10.450.50">
    <property type="match status" value="1"/>
</dbReference>
<dbReference type="OrthoDB" id="145984at2157"/>
<dbReference type="STRING" id="660521.SAMN04487949_3138"/>
<dbReference type="SUPFAM" id="SSF54427">
    <property type="entry name" value="NTF2-like"/>
    <property type="match status" value="1"/>
</dbReference>
<dbReference type="GO" id="GO:0016853">
    <property type="term" value="F:isomerase activity"/>
    <property type="evidence" value="ECO:0007669"/>
    <property type="project" value="UniProtKB-KW"/>
</dbReference>
<keyword evidence="3" id="KW-1185">Reference proteome</keyword>
<dbReference type="Pfam" id="PF12680">
    <property type="entry name" value="SnoaL_2"/>
    <property type="match status" value="1"/>
</dbReference>
<gene>
    <name evidence="2" type="ORF">SAMN04487949_3138</name>
</gene>
<keyword evidence="2" id="KW-0413">Isomerase</keyword>
<dbReference type="EMBL" id="FNHL01000004">
    <property type="protein sequence ID" value="SDN00567.1"/>
    <property type="molecule type" value="Genomic_DNA"/>
</dbReference>
<evidence type="ECO:0000259" key="1">
    <source>
        <dbReference type="Pfam" id="PF12680"/>
    </source>
</evidence>
<sequence length="117" mass="13351">MGHLEAVHSYYDALDDGDYDALLVLLDPEFEQTRPDRSFTSRRAFIDFMQEDRPHEDTSHEIDVVYRDDDGDLTADDPAELAVRGRLCTNGGAELTGFVDVFQFEDGRIAELRTYTD</sequence>
<feature type="domain" description="SnoaL-like" evidence="1">
    <location>
        <begin position="7"/>
        <end position="111"/>
    </location>
</feature>
<accession>A0A1G9XUU4</accession>
<dbReference type="InterPro" id="IPR037401">
    <property type="entry name" value="SnoaL-like"/>
</dbReference>
<dbReference type="RefSeq" id="WP_089698892.1">
    <property type="nucleotide sequence ID" value="NZ_FNHL01000004.1"/>
</dbReference>
<reference evidence="3" key="1">
    <citation type="submission" date="2016-10" db="EMBL/GenBank/DDBJ databases">
        <authorList>
            <person name="Varghese N."/>
            <person name="Submissions S."/>
        </authorList>
    </citation>
    <scope>NUCLEOTIDE SEQUENCE [LARGE SCALE GENOMIC DNA]</scope>
    <source>
        <strain evidence="3">CGMCC 1.10119</strain>
    </source>
</reference>
<organism evidence="2 3">
    <name type="scientific">Halogranum gelatinilyticum</name>
    <dbReference type="NCBI Taxonomy" id="660521"/>
    <lineage>
        <taxon>Archaea</taxon>
        <taxon>Methanobacteriati</taxon>
        <taxon>Methanobacteriota</taxon>
        <taxon>Stenosarchaea group</taxon>
        <taxon>Halobacteria</taxon>
        <taxon>Halobacteriales</taxon>
        <taxon>Haloferacaceae</taxon>
    </lineage>
</organism>
<evidence type="ECO:0000313" key="3">
    <source>
        <dbReference type="Proteomes" id="UP000199451"/>
    </source>
</evidence>
<proteinExistence type="predicted"/>
<dbReference type="InterPro" id="IPR032710">
    <property type="entry name" value="NTF2-like_dom_sf"/>
</dbReference>
<evidence type="ECO:0000313" key="2">
    <source>
        <dbReference type="EMBL" id="SDN00567.1"/>
    </source>
</evidence>
<protein>
    <submittedName>
        <fullName evidence="2">Ketosteroid isomerase-related protein</fullName>
    </submittedName>
</protein>
<dbReference type="Proteomes" id="UP000199451">
    <property type="component" value="Unassembled WGS sequence"/>
</dbReference>